<dbReference type="PROSITE" id="PS50837">
    <property type="entry name" value="NACHT"/>
    <property type="match status" value="1"/>
</dbReference>
<dbReference type="InterPro" id="IPR036770">
    <property type="entry name" value="Ankyrin_rpt-contain_sf"/>
</dbReference>
<dbReference type="PROSITE" id="PS50088">
    <property type="entry name" value="ANK_REPEAT"/>
    <property type="match status" value="12"/>
</dbReference>
<feature type="repeat" description="ANK" evidence="3">
    <location>
        <begin position="715"/>
        <end position="747"/>
    </location>
</feature>
<keyword evidence="6" id="KW-1185">Reference proteome</keyword>
<feature type="repeat" description="ANK" evidence="3">
    <location>
        <begin position="941"/>
        <end position="969"/>
    </location>
</feature>
<dbReference type="OrthoDB" id="194358at2759"/>
<dbReference type="Gene3D" id="3.40.50.300">
    <property type="entry name" value="P-loop containing nucleotide triphosphate hydrolases"/>
    <property type="match status" value="1"/>
</dbReference>
<dbReference type="InterPro" id="IPR027417">
    <property type="entry name" value="P-loop_NTPase"/>
</dbReference>
<dbReference type="SUPFAM" id="SSF52540">
    <property type="entry name" value="P-loop containing nucleoside triphosphate hydrolases"/>
    <property type="match status" value="1"/>
</dbReference>
<feature type="repeat" description="ANK" evidence="3">
    <location>
        <begin position="1005"/>
        <end position="1037"/>
    </location>
</feature>
<feature type="repeat" description="ANK" evidence="3">
    <location>
        <begin position="1038"/>
        <end position="1070"/>
    </location>
</feature>
<feature type="repeat" description="ANK" evidence="3">
    <location>
        <begin position="773"/>
        <end position="805"/>
    </location>
</feature>
<dbReference type="PANTHER" id="PTHR24126">
    <property type="entry name" value="ANKYRIN REPEAT, PH AND SEC7 DOMAIN CONTAINING PROTEIN SECG-RELATED"/>
    <property type="match status" value="1"/>
</dbReference>
<accession>A0A9N9VYK8</accession>
<dbReference type="GO" id="GO:0009116">
    <property type="term" value="P:nucleoside metabolic process"/>
    <property type="evidence" value="ECO:0007669"/>
    <property type="project" value="InterPro"/>
</dbReference>
<feature type="repeat" description="ANK" evidence="3">
    <location>
        <begin position="581"/>
        <end position="613"/>
    </location>
</feature>
<feature type="repeat" description="ANK" evidence="3">
    <location>
        <begin position="875"/>
        <end position="902"/>
    </location>
</feature>
<feature type="repeat" description="ANK" evidence="3">
    <location>
        <begin position="971"/>
        <end position="1003"/>
    </location>
</feature>
<dbReference type="EMBL" id="CABFNQ020000744">
    <property type="protein sequence ID" value="CAH0032937.1"/>
    <property type="molecule type" value="Genomic_DNA"/>
</dbReference>
<feature type="repeat" description="ANK" evidence="3">
    <location>
        <begin position="682"/>
        <end position="714"/>
    </location>
</feature>
<evidence type="ECO:0000256" key="3">
    <source>
        <dbReference type="PROSITE-ProRule" id="PRU00023"/>
    </source>
</evidence>
<dbReference type="Gene3D" id="1.25.40.20">
    <property type="entry name" value="Ankyrin repeat-containing domain"/>
    <property type="match status" value="5"/>
</dbReference>
<reference evidence="5" key="1">
    <citation type="submission" date="2021-10" db="EMBL/GenBank/DDBJ databases">
        <authorList>
            <person name="Piombo E."/>
        </authorList>
    </citation>
    <scope>NUCLEOTIDE SEQUENCE</scope>
</reference>
<dbReference type="AlphaFoldDB" id="A0A9N9VYK8"/>
<name>A0A9N9VYK8_9HYPO</name>
<proteinExistence type="predicted"/>
<dbReference type="GO" id="GO:0003824">
    <property type="term" value="F:catalytic activity"/>
    <property type="evidence" value="ECO:0007669"/>
    <property type="project" value="InterPro"/>
</dbReference>
<evidence type="ECO:0000313" key="6">
    <source>
        <dbReference type="Proteomes" id="UP000696573"/>
    </source>
</evidence>
<keyword evidence="2 3" id="KW-0040">ANK repeat</keyword>
<feature type="repeat" description="ANK" evidence="3">
    <location>
        <begin position="650"/>
        <end position="682"/>
    </location>
</feature>
<feature type="repeat" description="ANK" evidence="3">
    <location>
        <begin position="809"/>
        <end position="841"/>
    </location>
</feature>
<dbReference type="Pfam" id="PF12796">
    <property type="entry name" value="Ank_2"/>
    <property type="match status" value="5"/>
</dbReference>
<dbReference type="SMART" id="SM00248">
    <property type="entry name" value="ANK"/>
    <property type="match status" value="14"/>
</dbReference>
<keyword evidence="1" id="KW-0677">Repeat</keyword>
<dbReference type="Gene3D" id="3.40.50.1580">
    <property type="entry name" value="Nucleoside phosphorylase domain"/>
    <property type="match status" value="1"/>
</dbReference>
<dbReference type="InterPro" id="IPR035994">
    <property type="entry name" value="Nucleoside_phosphorylase_sf"/>
</dbReference>
<dbReference type="PANTHER" id="PTHR24126:SF14">
    <property type="entry name" value="ANK_REP_REGION DOMAIN-CONTAINING PROTEIN"/>
    <property type="match status" value="1"/>
</dbReference>
<dbReference type="InterPro" id="IPR007111">
    <property type="entry name" value="NACHT_NTPase"/>
</dbReference>
<evidence type="ECO:0000256" key="2">
    <source>
        <dbReference type="ARBA" id="ARBA00023043"/>
    </source>
</evidence>
<protein>
    <recommendedName>
        <fullName evidence="4">NACHT domain-containing protein</fullName>
    </recommendedName>
</protein>
<dbReference type="Pfam" id="PF00023">
    <property type="entry name" value="Ank"/>
    <property type="match status" value="2"/>
</dbReference>
<evidence type="ECO:0000313" key="5">
    <source>
        <dbReference type="EMBL" id="CAH0032937.1"/>
    </source>
</evidence>
<sequence>MEAAGLMNQFPCLIIRGICDYSDTHKNKEWQGYAAMTAAAYTRDLLHQIQPSKVNIETKLIEFVNNECLRQWPDPPDPSVNFNKAIELRQAGSGQWLLQDSRYLSWKNSENSLLWLHGIPGCGKTVLSTTIIQYLEKEEMFLYFYFDFNDTRKQTLENMIRSLCYQLYRNKASQRHLDELTFLMMIQEAGKIYVVLDALDESSTLEDHHTRGLLSWIGSFRSSRNSVRLIATSRPEHAIQSQMDAWAGVIPVPLESHLTEGDINSYIVARVGQLSRWHARTDIQDEIIFALSSKANGILPGSSNLKKSTLKSLLRTLDQTYSRILESVPLDHRHYTIRLLQFLTFSDRPLRIEEAVDAIAVNTNEKPYFNPEDRMPVPEEVLSYCSSLVAMTNRRGPNARYEIKGFKELSLAHFSVKEYLISDRFQQDDRMKDVGLDFLETNARASIVKVCVAYLLGVEALIYRSPGVSAGKFYHLMFAEEGEKTVIQQEYPIAQYAAKYWPEHARLAKNIGEAKSLIWDLMQSAAYYINWALYDPASRFFRTQPGVVFFAPKVYYATLFGLTWLVEGLLEDGADVNAKGDDGTALNVALDRGHGEILHLLLQAGADADAPNEDGDTPLHVVVRRGRGGMVRWLPEHTTYIGAIGSTVADGITLLQEGVRDGHVKIIRQLLEHGADINGMNLDGTALRWTVSHGNYTIVQLLIKYGADLDLAGRYGGIPLQAAVHYGHGNIVQCLLENGADADLVSKDQGSTEIFYWLCQNRDKLANENIFNERNTPLYLAATYSDEKMVQQLLKHGADINAISTNDNSNETALEGALAGGHIEIAQQLIEHGANVDARSKRHGSALYQAVTKGFGHIVEQLLDLGADPSVAGTLHEAVSRGHEGMIKQLIDYGADIDSYSEAHEGTPLCAAVCANRNEIVQLLLQNGANVNGTELSYGFALHQAAMGGQVTILQQLLDQGADVNVTGYNDNRTALQAAVFHGRHDAVLQLLQHGAKVNETGNQFDGPALTIAAAEGYSEIVHQLLEYDADMNAIDGSEGTALQAAASHGRSEIVQLLLNRAADVSLAAGNIE</sequence>
<dbReference type="PROSITE" id="PS50297">
    <property type="entry name" value="ANK_REP_REGION"/>
    <property type="match status" value="11"/>
</dbReference>
<gene>
    <name evidence="5" type="ORF">CRHIZ90672A_00002616</name>
</gene>
<dbReference type="SUPFAM" id="SSF53167">
    <property type="entry name" value="Purine and uridine phosphorylases"/>
    <property type="match status" value="1"/>
</dbReference>
<organism evidence="5 6">
    <name type="scientific">Clonostachys rhizophaga</name>
    <dbReference type="NCBI Taxonomy" id="160324"/>
    <lineage>
        <taxon>Eukaryota</taxon>
        <taxon>Fungi</taxon>
        <taxon>Dikarya</taxon>
        <taxon>Ascomycota</taxon>
        <taxon>Pezizomycotina</taxon>
        <taxon>Sordariomycetes</taxon>
        <taxon>Hypocreomycetidae</taxon>
        <taxon>Hypocreales</taxon>
        <taxon>Bionectriaceae</taxon>
        <taxon>Clonostachys</taxon>
    </lineage>
</organism>
<dbReference type="Pfam" id="PF24883">
    <property type="entry name" value="NPHP3_N"/>
    <property type="match status" value="1"/>
</dbReference>
<comment type="caution">
    <text evidence="5">The sequence shown here is derived from an EMBL/GenBank/DDBJ whole genome shotgun (WGS) entry which is preliminary data.</text>
</comment>
<dbReference type="Proteomes" id="UP000696573">
    <property type="component" value="Unassembled WGS sequence"/>
</dbReference>
<feature type="domain" description="NACHT" evidence="4">
    <location>
        <begin position="112"/>
        <end position="235"/>
    </location>
</feature>
<dbReference type="SUPFAM" id="SSF48403">
    <property type="entry name" value="Ankyrin repeat"/>
    <property type="match status" value="2"/>
</dbReference>
<evidence type="ECO:0000256" key="1">
    <source>
        <dbReference type="ARBA" id="ARBA00022737"/>
    </source>
</evidence>
<dbReference type="InterPro" id="IPR002110">
    <property type="entry name" value="Ankyrin_rpt"/>
</dbReference>
<dbReference type="InterPro" id="IPR056884">
    <property type="entry name" value="NPHP3-like_N"/>
</dbReference>
<feature type="repeat" description="ANK" evidence="3">
    <location>
        <begin position="904"/>
        <end position="936"/>
    </location>
</feature>
<evidence type="ECO:0000259" key="4">
    <source>
        <dbReference type="PROSITE" id="PS50837"/>
    </source>
</evidence>